<organism evidence="6">
    <name type="scientific">Micromonas pusilla (strain CCMP1545)</name>
    <name type="common">Picoplanktonic green alga</name>
    <dbReference type="NCBI Taxonomy" id="564608"/>
    <lineage>
        <taxon>Eukaryota</taxon>
        <taxon>Viridiplantae</taxon>
        <taxon>Chlorophyta</taxon>
        <taxon>Mamiellophyceae</taxon>
        <taxon>Mamiellales</taxon>
        <taxon>Mamiellaceae</taxon>
        <taxon>Micromonas</taxon>
    </lineage>
</organism>
<dbReference type="STRING" id="564608.C1N9E0"/>
<feature type="compositionally biased region" description="Low complexity" evidence="4">
    <location>
        <begin position="1"/>
        <end position="35"/>
    </location>
</feature>
<dbReference type="GeneID" id="9690045"/>
<evidence type="ECO:0000256" key="4">
    <source>
        <dbReference type="SAM" id="MobiDB-lite"/>
    </source>
</evidence>
<evidence type="ECO:0000313" key="5">
    <source>
        <dbReference type="EMBL" id="EEH51340.1"/>
    </source>
</evidence>
<dbReference type="GO" id="GO:0000127">
    <property type="term" value="C:transcription factor TFIIIC complex"/>
    <property type="evidence" value="ECO:0007669"/>
    <property type="project" value="TreeGrafter"/>
</dbReference>
<dbReference type="GO" id="GO:0005634">
    <property type="term" value="C:nucleus"/>
    <property type="evidence" value="ECO:0007669"/>
    <property type="project" value="UniProtKB-SubCell"/>
</dbReference>
<dbReference type="PANTHER" id="PTHR15052">
    <property type="entry name" value="RNA POLYMERASE III TRANSCRIPTION INITIATION FACTOR COMPLEX SUBUNIT"/>
    <property type="match status" value="1"/>
</dbReference>
<dbReference type="AlphaFoldDB" id="C1N9E0"/>
<feature type="region of interest" description="Disordered" evidence="4">
    <location>
        <begin position="134"/>
        <end position="174"/>
    </location>
</feature>
<name>C1N9E0_MICPC</name>
<evidence type="ECO:0000256" key="2">
    <source>
        <dbReference type="ARBA" id="ARBA00023163"/>
    </source>
</evidence>
<sequence length="457" mass="49140">MILRRLPSPSVPSPSSSRAGVSSRARSPSSSSSFPPRRRRRRLVLFVDERAQIWRKRISARLDRGREASEDDGAVGRRPRPGRRVRVELVERGVRGRERAELERDRVRDELARASHLRGSLSVASSRKVFPRNAERGDPFAGIPDGRGASSASPLASARAMPRPANDDAGAAAVANGDDGRFSYLDPAPAGAPPLFASALVPVDGARDPSTTLRVTEDVVAFAGGAVHRLEWCADGAHLAVEARPRSRPMHYFDELGTEPPERDGVVQVWRFDDGRRRGHRPGDGESVESVGANASAVLGISHSGGDVFDMKWARSPPSEVAALEGADATRHDDAANTLGVLAVALETGAVEAWLVPSPASVSATHRTPPPTISPNVCFRGVLPPSAGVALALDWACTKPKRRLAVATSGGCAYLFTLDGGETRLRLLPVRPRSRARCRSLRTFPVVTLHPRFPFNV</sequence>
<accession>C1N9E0</accession>
<evidence type="ECO:0000256" key="1">
    <source>
        <dbReference type="ARBA" id="ARBA00004123"/>
    </source>
</evidence>
<evidence type="ECO:0000256" key="3">
    <source>
        <dbReference type="ARBA" id="ARBA00023242"/>
    </source>
</evidence>
<proteinExistence type="predicted"/>
<dbReference type="PANTHER" id="PTHR15052:SF2">
    <property type="entry name" value="GENERAL TRANSCRIPTION FACTOR 3C POLYPEPTIDE 2"/>
    <property type="match status" value="1"/>
</dbReference>
<keyword evidence="2" id="KW-0804">Transcription</keyword>
<evidence type="ECO:0000313" key="6">
    <source>
        <dbReference type="Proteomes" id="UP000001876"/>
    </source>
</evidence>
<dbReference type="InterPro" id="IPR052416">
    <property type="entry name" value="GTF3C_component"/>
</dbReference>
<keyword evidence="6" id="KW-1185">Reference proteome</keyword>
<keyword evidence="3" id="KW-0539">Nucleus</keyword>
<comment type="subcellular location">
    <subcellularLocation>
        <location evidence="1">Nucleus</location>
    </subcellularLocation>
</comment>
<feature type="region of interest" description="Disordered" evidence="4">
    <location>
        <begin position="1"/>
        <end position="38"/>
    </location>
</feature>
<dbReference type="RefSeq" id="XP_003064435.1">
    <property type="nucleotide sequence ID" value="XM_003064389.1"/>
</dbReference>
<reference evidence="5 6" key="1">
    <citation type="journal article" date="2009" name="Science">
        <title>Green evolution and dynamic adaptations revealed by genomes of the marine picoeukaryotes Micromonas.</title>
        <authorList>
            <person name="Worden A.Z."/>
            <person name="Lee J.H."/>
            <person name="Mock T."/>
            <person name="Rouze P."/>
            <person name="Simmons M.P."/>
            <person name="Aerts A.L."/>
            <person name="Allen A.E."/>
            <person name="Cuvelier M.L."/>
            <person name="Derelle E."/>
            <person name="Everett M.V."/>
            <person name="Foulon E."/>
            <person name="Grimwood J."/>
            <person name="Gundlach H."/>
            <person name="Henrissat B."/>
            <person name="Napoli C."/>
            <person name="McDonald S.M."/>
            <person name="Parker M.S."/>
            <person name="Rombauts S."/>
            <person name="Salamov A."/>
            <person name="Von Dassow P."/>
            <person name="Badger J.H."/>
            <person name="Coutinho P.M."/>
            <person name="Demir E."/>
            <person name="Dubchak I."/>
            <person name="Gentemann C."/>
            <person name="Eikrem W."/>
            <person name="Gready J.E."/>
            <person name="John U."/>
            <person name="Lanier W."/>
            <person name="Lindquist E.A."/>
            <person name="Lucas S."/>
            <person name="Mayer K.F."/>
            <person name="Moreau H."/>
            <person name="Not F."/>
            <person name="Otillar R."/>
            <person name="Panaud O."/>
            <person name="Pangilinan J."/>
            <person name="Paulsen I."/>
            <person name="Piegu B."/>
            <person name="Poliakov A."/>
            <person name="Robbens S."/>
            <person name="Schmutz J."/>
            <person name="Toulza E."/>
            <person name="Wyss T."/>
            <person name="Zelensky A."/>
            <person name="Zhou K."/>
            <person name="Armbrust E.V."/>
            <person name="Bhattacharya D."/>
            <person name="Goodenough U.W."/>
            <person name="Van de Peer Y."/>
            <person name="Grigoriev I.V."/>
        </authorList>
    </citation>
    <scope>NUCLEOTIDE SEQUENCE [LARGE SCALE GENOMIC DNA]</scope>
    <source>
        <strain evidence="5 6">CCMP1545</strain>
    </source>
</reference>
<feature type="compositionally biased region" description="Low complexity" evidence="4">
    <location>
        <begin position="147"/>
        <end position="174"/>
    </location>
</feature>
<gene>
    <name evidence="5" type="ORF">MICPUCDRAFT_66650</name>
</gene>
<dbReference type="GO" id="GO:0006383">
    <property type="term" value="P:transcription by RNA polymerase III"/>
    <property type="evidence" value="ECO:0007669"/>
    <property type="project" value="TreeGrafter"/>
</dbReference>
<protein>
    <submittedName>
        <fullName evidence="5">Predicted protein</fullName>
    </submittedName>
</protein>
<dbReference type="EMBL" id="GG663751">
    <property type="protein sequence ID" value="EEH51340.1"/>
    <property type="molecule type" value="Genomic_DNA"/>
</dbReference>
<dbReference type="KEGG" id="mpp:MICPUCDRAFT_66650"/>
<dbReference type="Proteomes" id="UP000001876">
    <property type="component" value="Unassembled WGS sequence"/>
</dbReference>